<dbReference type="EMBL" id="HBEL01029078">
    <property type="protein sequence ID" value="CAD8417361.1"/>
    <property type="molecule type" value="Transcribed_RNA"/>
</dbReference>
<sequence length="300" mass="34230">MFRHDKSKKLFLMRFIPEIPLWATCDSKDFRKKRCFNMLQKFLPLMGIDPDSLGTSPDSLISFENFQLNVTKEKQVEKNSNLPKYVCAKFGAAGLGALTDHGTKKIHGWEENDYKITQNHGRGAMLYAFRNFMMKNVGVPLKELDTSGPHKITFSVFSATRSRAKGFEHQIEEVKNRFSSDEVEVGVYQMHELSAKEQIRIASESAIYITSVGGGSFTASFLPFGSSVFLYYDDVGGLNKSKPSNKPARLDWDIFNNDSHFRVHWLPMGMRSSKERMDSRKSLDSLVDLIRHELDVITHL</sequence>
<name>A0A7S0CAT1_9STRA</name>
<reference evidence="1" key="1">
    <citation type="submission" date="2021-01" db="EMBL/GenBank/DDBJ databases">
        <authorList>
            <person name="Corre E."/>
            <person name="Pelletier E."/>
            <person name="Niang G."/>
            <person name="Scheremetjew M."/>
            <person name="Finn R."/>
            <person name="Kale V."/>
            <person name="Holt S."/>
            <person name="Cochrane G."/>
            <person name="Meng A."/>
            <person name="Brown T."/>
            <person name="Cohen L."/>
        </authorList>
    </citation>
    <scope>NUCLEOTIDE SEQUENCE</scope>
    <source>
        <strain evidence="1">CCAP1064/1</strain>
    </source>
</reference>
<evidence type="ECO:0000313" key="1">
    <source>
        <dbReference type="EMBL" id="CAD8417361.1"/>
    </source>
</evidence>
<protein>
    <submittedName>
        <fullName evidence="1">Uncharacterized protein</fullName>
    </submittedName>
</protein>
<accession>A0A7S0CAT1</accession>
<gene>
    <name evidence="1" type="ORF">PINE0816_LOCUS13496</name>
</gene>
<dbReference type="AlphaFoldDB" id="A0A7S0CAT1"/>
<organism evidence="1">
    <name type="scientific">Proboscia inermis</name>
    <dbReference type="NCBI Taxonomy" id="420281"/>
    <lineage>
        <taxon>Eukaryota</taxon>
        <taxon>Sar</taxon>
        <taxon>Stramenopiles</taxon>
        <taxon>Ochrophyta</taxon>
        <taxon>Bacillariophyta</taxon>
        <taxon>Coscinodiscophyceae</taxon>
        <taxon>Rhizosoleniophycidae</taxon>
        <taxon>Rhizosoleniales</taxon>
        <taxon>Rhizosoleniaceae</taxon>
        <taxon>Proboscia</taxon>
    </lineage>
</organism>
<proteinExistence type="predicted"/>